<keyword evidence="1" id="KW-0547">Nucleotide-binding</keyword>
<dbReference type="SUPFAM" id="SSF56042">
    <property type="entry name" value="PurM C-terminal domain-like"/>
    <property type="match status" value="1"/>
</dbReference>
<dbReference type="HAMAP" id="MF_02128">
    <property type="entry name" value="TMP_kinase"/>
    <property type="match status" value="1"/>
</dbReference>
<keyword evidence="1 3" id="KW-0808">Transferase</keyword>
<dbReference type="EC" id="2.7.4.16" evidence="1"/>
<dbReference type="InterPro" id="IPR036921">
    <property type="entry name" value="PurM-like_N_sf"/>
</dbReference>
<feature type="binding site" evidence="1">
    <location>
        <position position="217"/>
    </location>
    <ligand>
        <name>Mg(2+)</name>
        <dbReference type="ChEBI" id="CHEBI:18420"/>
        <label>3</label>
    </ligand>
</feature>
<organism evidence="3 4">
    <name type="scientific">Shouchella xiaoxiensis</name>
    <dbReference type="NCBI Taxonomy" id="766895"/>
    <lineage>
        <taxon>Bacteria</taxon>
        <taxon>Bacillati</taxon>
        <taxon>Bacillota</taxon>
        <taxon>Bacilli</taxon>
        <taxon>Bacillales</taxon>
        <taxon>Bacillaceae</taxon>
        <taxon>Shouchella</taxon>
    </lineage>
</organism>
<dbReference type="SUPFAM" id="SSF55326">
    <property type="entry name" value="PurM N-terminal domain-like"/>
    <property type="match status" value="1"/>
</dbReference>
<feature type="binding site" evidence="1">
    <location>
        <position position="74"/>
    </location>
    <ligand>
        <name>Mg(2+)</name>
        <dbReference type="ChEBI" id="CHEBI:18420"/>
        <label>3</label>
    </ligand>
</feature>
<feature type="binding site" evidence="1">
    <location>
        <position position="52"/>
    </location>
    <ligand>
        <name>substrate</name>
    </ligand>
</feature>
<feature type="domain" description="PurM-like N-terminal" evidence="2">
    <location>
        <begin position="26"/>
        <end position="140"/>
    </location>
</feature>
<feature type="binding site" evidence="1">
    <location>
        <position position="148"/>
    </location>
    <ligand>
        <name>ATP</name>
        <dbReference type="ChEBI" id="CHEBI:30616"/>
    </ligand>
</feature>
<comment type="similarity">
    <text evidence="1">Belongs to the thiamine-monophosphate kinase family.</text>
</comment>
<dbReference type="InterPro" id="IPR006283">
    <property type="entry name" value="ThiL-like"/>
</dbReference>
<feature type="binding site" evidence="1">
    <location>
        <begin position="121"/>
        <end position="122"/>
    </location>
    <ligand>
        <name>ATP</name>
        <dbReference type="ChEBI" id="CHEBI:30616"/>
    </ligand>
</feature>
<comment type="pathway">
    <text evidence="1">Cofactor biosynthesis; thiamine diphosphate biosynthesis; thiamine diphosphate from thiamine phosphate: step 1/1.</text>
</comment>
<sequence length="329" mass="36055">MKDEFSFIKSIIPNHIQQQSLRIGIGDDAAVYESDSSVDQVVCVDTMVEGIHFRKDTMEPVQIGRKALAINISDLAAMGATPRFYLTTIAVPPTWTEDHLREIYRGMSELGKQFKMDLIGGDTVSIEQSLVITVTAIGTVASGSAIKRTSARKDDIVFVTGPIGGSAAGFDLLNERTKDGHFSSNELSYVKMHQEPMPQVELGELFSQSNQRMSLNDISDGLSSEIFEIAVASNVQVILNKAHIVKLSPQLDVSLEKRVKWSLNGGEDFQLVGTTSAEQYEVLQKQAKAIGFSLFPVGVVREGKPAVFLDDGDKELPLEMGGYNHFKRG</sequence>
<evidence type="ECO:0000313" key="4">
    <source>
        <dbReference type="Proteomes" id="UP001179280"/>
    </source>
</evidence>
<feature type="binding site" evidence="1">
    <location>
        <position position="45"/>
    </location>
    <ligand>
        <name>Mg(2+)</name>
        <dbReference type="ChEBI" id="CHEBI:18420"/>
        <label>1</label>
    </ligand>
</feature>
<feature type="binding site" evidence="1">
    <location>
        <position position="74"/>
    </location>
    <ligand>
        <name>Mg(2+)</name>
        <dbReference type="ChEBI" id="CHEBI:18420"/>
        <label>2</label>
    </ligand>
</feature>
<keyword evidence="1" id="KW-0460">Magnesium</keyword>
<evidence type="ECO:0000313" key="3">
    <source>
        <dbReference type="EMBL" id="MBM7841106.1"/>
    </source>
</evidence>
<dbReference type="Proteomes" id="UP001179280">
    <property type="component" value="Unassembled WGS sequence"/>
</dbReference>
<keyword evidence="4" id="KW-1185">Reference proteome</keyword>
<dbReference type="EMBL" id="JAFBCV010000022">
    <property type="protein sequence ID" value="MBM7841106.1"/>
    <property type="molecule type" value="Genomic_DNA"/>
</dbReference>
<comment type="caution">
    <text evidence="3">The sequence shown here is derived from an EMBL/GenBank/DDBJ whole genome shotgun (WGS) entry which is preliminary data.</text>
</comment>
<dbReference type="Gene3D" id="3.30.1330.10">
    <property type="entry name" value="PurM-like, N-terminal domain"/>
    <property type="match status" value="1"/>
</dbReference>
<dbReference type="InterPro" id="IPR036676">
    <property type="entry name" value="PurM-like_C_sf"/>
</dbReference>
<name>A0ABS2T1H2_9BACI</name>
<evidence type="ECO:0000259" key="2">
    <source>
        <dbReference type="Pfam" id="PF00586"/>
    </source>
</evidence>
<dbReference type="RefSeq" id="WP_204469060.1">
    <property type="nucleotide sequence ID" value="NZ_JAFBCV010000022.1"/>
</dbReference>
<dbReference type="PANTHER" id="PTHR30270:SF0">
    <property type="entry name" value="THIAMINE-MONOPHOSPHATE KINASE"/>
    <property type="match status" value="1"/>
</dbReference>
<dbReference type="Pfam" id="PF00586">
    <property type="entry name" value="AIRS"/>
    <property type="match status" value="1"/>
</dbReference>
<feature type="binding site" evidence="1">
    <location>
        <position position="267"/>
    </location>
    <ligand>
        <name>substrate</name>
    </ligand>
</feature>
<dbReference type="Gene3D" id="3.90.650.10">
    <property type="entry name" value="PurM-like C-terminal domain"/>
    <property type="match status" value="1"/>
</dbReference>
<feature type="binding site" evidence="1">
    <location>
        <position position="28"/>
    </location>
    <ligand>
        <name>Mg(2+)</name>
        <dbReference type="ChEBI" id="CHEBI:18420"/>
        <label>3</label>
    </ligand>
</feature>
<dbReference type="PIRSF" id="PIRSF005303">
    <property type="entry name" value="Thiam_monoph_kin"/>
    <property type="match status" value="1"/>
</dbReference>
<comment type="miscellaneous">
    <text evidence="1">Reaction mechanism of ThiL seems to utilize a direct, inline transfer of the gamma-phosphate of ATP to TMP rather than a phosphorylated enzyme intermediate.</text>
</comment>
<reference evidence="3" key="1">
    <citation type="submission" date="2021-01" db="EMBL/GenBank/DDBJ databases">
        <title>Genomic Encyclopedia of Type Strains, Phase IV (KMG-IV): sequencing the most valuable type-strain genomes for metagenomic binning, comparative biology and taxonomic classification.</title>
        <authorList>
            <person name="Goeker M."/>
        </authorList>
    </citation>
    <scope>NUCLEOTIDE SEQUENCE</scope>
    <source>
        <strain evidence="3">DSM 21943</strain>
    </source>
</reference>
<comment type="catalytic activity">
    <reaction evidence="1">
        <text>thiamine phosphate + ATP = thiamine diphosphate + ADP</text>
        <dbReference type="Rhea" id="RHEA:15913"/>
        <dbReference type="ChEBI" id="CHEBI:30616"/>
        <dbReference type="ChEBI" id="CHEBI:37575"/>
        <dbReference type="ChEBI" id="CHEBI:58937"/>
        <dbReference type="ChEBI" id="CHEBI:456216"/>
        <dbReference type="EC" id="2.7.4.16"/>
    </reaction>
</comment>
<keyword evidence="1" id="KW-0067">ATP-binding</keyword>
<dbReference type="CDD" id="cd02194">
    <property type="entry name" value="ThiL"/>
    <property type="match status" value="1"/>
</dbReference>
<dbReference type="NCBIfam" id="TIGR01379">
    <property type="entry name" value="thiL"/>
    <property type="match status" value="1"/>
</dbReference>
<comment type="caution">
    <text evidence="1">Lacks conserved residue(s) required for the propagation of feature annotation.</text>
</comment>
<feature type="binding site" evidence="1">
    <location>
        <position position="219"/>
    </location>
    <ligand>
        <name>ATP</name>
        <dbReference type="ChEBI" id="CHEBI:30616"/>
    </ligand>
</feature>
<feature type="binding site" evidence="1">
    <location>
        <position position="122"/>
    </location>
    <ligand>
        <name>Mg(2+)</name>
        <dbReference type="ChEBI" id="CHEBI:18420"/>
        <label>1</label>
    </ligand>
</feature>
<proteinExistence type="inferred from homology"/>
<feature type="binding site" evidence="1">
    <location>
        <position position="28"/>
    </location>
    <ligand>
        <name>Mg(2+)</name>
        <dbReference type="ChEBI" id="CHEBI:18420"/>
        <label>4</label>
    </ligand>
</feature>
<feature type="binding site" evidence="1">
    <location>
        <position position="220"/>
    </location>
    <ligand>
        <name>Mg(2+)</name>
        <dbReference type="ChEBI" id="CHEBI:18420"/>
        <label>5</label>
    </ligand>
</feature>
<feature type="binding site" evidence="1">
    <location>
        <position position="74"/>
    </location>
    <ligand>
        <name>Mg(2+)</name>
        <dbReference type="ChEBI" id="CHEBI:18420"/>
        <label>4</label>
    </ligand>
</feature>
<feature type="binding site" evidence="1">
    <location>
        <position position="323"/>
    </location>
    <ligand>
        <name>substrate</name>
    </ligand>
</feature>
<feature type="binding site" evidence="1">
    <location>
        <position position="45"/>
    </location>
    <ligand>
        <name>Mg(2+)</name>
        <dbReference type="ChEBI" id="CHEBI:18420"/>
        <label>2</label>
    </ligand>
</feature>
<protein>
    <recommendedName>
        <fullName evidence="1">Thiamine-monophosphate kinase</fullName>
        <shortName evidence="1">TMP kinase</shortName>
        <shortName evidence="1">Thiamine-phosphate kinase</shortName>
        <ecNumber evidence="1">2.7.4.16</ecNumber>
    </recommendedName>
</protein>
<keyword evidence="1 3" id="KW-0418">Kinase</keyword>
<dbReference type="InterPro" id="IPR016188">
    <property type="entry name" value="PurM-like_N"/>
</dbReference>
<keyword evidence="1" id="KW-0784">Thiamine biosynthesis</keyword>
<gene>
    <name evidence="1" type="primary">thiL</name>
    <name evidence="3" type="ORF">JOC54_004406</name>
</gene>
<dbReference type="GO" id="GO:0009030">
    <property type="term" value="F:thiamine-phosphate kinase activity"/>
    <property type="evidence" value="ECO:0007669"/>
    <property type="project" value="UniProtKB-EC"/>
</dbReference>
<keyword evidence="1" id="KW-0479">Metal-binding</keyword>
<dbReference type="PANTHER" id="PTHR30270">
    <property type="entry name" value="THIAMINE-MONOPHOSPHATE KINASE"/>
    <property type="match status" value="1"/>
</dbReference>
<feature type="binding site" evidence="1">
    <location>
        <position position="104"/>
    </location>
    <ligand>
        <name>ATP</name>
        <dbReference type="ChEBI" id="CHEBI:30616"/>
    </ligand>
</feature>
<accession>A0ABS2T1H2</accession>
<comment type="function">
    <text evidence="1">Catalyzes the ATP-dependent phosphorylation of thiamine-monophosphate (TMP) to form thiamine-pyrophosphate (TPP), the active form of vitamin B1.</text>
</comment>
<evidence type="ECO:0000256" key="1">
    <source>
        <dbReference type="HAMAP-Rule" id="MF_02128"/>
    </source>
</evidence>